<dbReference type="PANTHER" id="PTHR21310">
    <property type="entry name" value="AMINOGLYCOSIDE PHOSPHOTRANSFERASE-RELATED-RELATED"/>
    <property type="match status" value="1"/>
</dbReference>
<keyword evidence="3" id="KW-1185">Reference proteome</keyword>
<dbReference type="Gene3D" id="3.90.1200.10">
    <property type="match status" value="1"/>
</dbReference>
<name>A0A167FSH5_9BACL</name>
<dbReference type="Proteomes" id="UP000077134">
    <property type="component" value="Unassembled WGS sequence"/>
</dbReference>
<comment type="caution">
    <text evidence="2">The sequence shown here is derived from an EMBL/GenBank/DDBJ whole genome shotgun (WGS) entry which is preliminary data.</text>
</comment>
<gene>
    <name evidence="2" type="ORF">PNBC_05520</name>
</gene>
<dbReference type="Gene3D" id="3.30.200.20">
    <property type="entry name" value="Phosphorylase Kinase, domain 1"/>
    <property type="match status" value="1"/>
</dbReference>
<protein>
    <recommendedName>
        <fullName evidence="1">Aminoglycoside phosphotransferase domain-containing protein</fullName>
    </recommendedName>
</protein>
<evidence type="ECO:0000259" key="1">
    <source>
        <dbReference type="Pfam" id="PF01636"/>
    </source>
</evidence>
<dbReference type="AlphaFoldDB" id="A0A167FSH5"/>
<dbReference type="EMBL" id="LSFN01000005">
    <property type="protein sequence ID" value="OAB76857.1"/>
    <property type="molecule type" value="Genomic_DNA"/>
</dbReference>
<dbReference type="InterPro" id="IPR011009">
    <property type="entry name" value="Kinase-like_dom_sf"/>
</dbReference>
<feature type="domain" description="Aminoglycoside phosphotransferase" evidence="1">
    <location>
        <begin position="36"/>
        <end position="257"/>
    </location>
</feature>
<dbReference type="KEGG" id="pcx:LPB68_19220"/>
<organism evidence="2 3">
    <name type="scientific">Paenibacillus crassostreae</name>
    <dbReference type="NCBI Taxonomy" id="1763538"/>
    <lineage>
        <taxon>Bacteria</taxon>
        <taxon>Bacillati</taxon>
        <taxon>Bacillota</taxon>
        <taxon>Bacilli</taxon>
        <taxon>Bacillales</taxon>
        <taxon>Paenibacillaceae</taxon>
        <taxon>Paenibacillus</taxon>
    </lineage>
</organism>
<evidence type="ECO:0000313" key="3">
    <source>
        <dbReference type="Proteomes" id="UP000077134"/>
    </source>
</evidence>
<dbReference type="OrthoDB" id="334783at2"/>
<sequence length="322" mass="37004">MEMYKLFKSVTDDQIRAVMMDTYGPETEVKQISHMKGGAFNTTYYVECTSPVQKLILRIAPGNKEHLLSFEKNIMAVEPYTYELMAQAGIPCTEVVRYDGSGSIIDRPYMLISFIESIQLNDPSITSEEYKELQVELGKYLRQMHDISADTFGFPQADGSVKGSTSWGKVLIDFSREIAALCREYNLLELTVIDRFQDYFVTHSTLFDEITVPSLVHNDLWDPNVLVQRDLAGIPYIAAIIDADKVMFADREFDAILFKNDPQIMKGYGSELDNNSKAITRREAYEMLWMFAFLYIHEIQVEMHEDAAYFKEKAMESFHSLI</sequence>
<reference evidence="2 3" key="1">
    <citation type="submission" date="2016-02" db="EMBL/GenBank/DDBJ databases">
        <title>Paenibacillus sp. LPB0068, isolated from Crassostrea gigas.</title>
        <authorList>
            <person name="Shin S.-K."/>
            <person name="Yi H."/>
        </authorList>
    </citation>
    <scope>NUCLEOTIDE SEQUENCE [LARGE SCALE GENOMIC DNA]</scope>
    <source>
        <strain evidence="2 3">LPB0068</strain>
    </source>
</reference>
<accession>A0A167FSH5</accession>
<evidence type="ECO:0000313" key="2">
    <source>
        <dbReference type="EMBL" id="OAB76857.1"/>
    </source>
</evidence>
<dbReference type="PANTHER" id="PTHR21310:SF15">
    <property type="entry name" value="AMINOGLYCOSIDE PHOSPHOTRANSFERASE DOMAIN-CONTAINING PROTEIN"/>
    <property type="match status" value="1"/>
</dbReference>
<dbReference type="InterPro" id="IPR002575">
    <property type="entry name" value="Aminoglycoside_PTrfase"/>
</dbReference>
<proteinExistence type="predicted"/>
<dbReference type="STRING" id="1763538.LPB68_19220"/>
<dbReference type="InterPro" id="IPR051678">
    <property type="entry name" value="AGP_Transferase"/>
</dbReference>
<dbReference type="Pfam" id="PF01636">
    <property type="entry name" value="APH"/>
    <property type="match status" value="1"/>
</dbReference>
<dbReference type="SUPFAM" id="SSF56112">
    <property type="entry name" value="Protein kinase-like (PK-like)"/>
    <property type="match status" value="1"/>
</dbReference>